<feature type="transmembrane region" description="Helical" evidence="1">
    <location>
        <begin position="38"/>
        <end position="55"/>
    </location>
</feature>
<dbReference type="AlphaFoldDB" id="A0A934QD60"/>
<keyword evidence="1" id="KW-1133">Transmembrane helix</keyword>
<evidence type="ECO:0000313" key="2">
    <source>
        <dbReference type="EMBL" id="MBK0421014.1"/>
    </source>
</evidence>
<organism evidence="2 3">
    <name type="scientific">Leucobacter edaphi</name>
    <dbReference type="NCBI Taxonomy" id="2796472"/>
    <lineage>
        <taxon>Bacteria</taxon>
        <taxon>Bacillati</taxon>
        <taxon>Actinomycetota</taxon>
        <taxon>Actinomycetes</taxon>
        <taxon>Micrococcales</taxon>
        <taxon>Microbacteriaceae</taxon>
        <taxon>Leucobacter</taxon>
    </lineage>
</organism>
<proteinExistence type="predicted"/>
<dbReference type="RefSeq" id="WP_200131210.1">
    <property type="nucleotide sequence ID" value="NZ_JAEHOI010000002.1"/>
</dbReference>
<evidence type="ECO:0000313" key="3">
    <source>
        <dbReference type="Proteomes" id="UP000618733"/>
    </source>
</evidence>
<sequence>MTRGTGGKRQGVPGIPWIRVSGRLGKNAGRVPGPRRHAVILVIALLLACALVPAVPKPAAALTRGESETFPGGVWISNFLLPDGRRAYCVERDIGVPAGGLLALGEREFLPGREGLFHAFTSREGMRQINYVVDRHGQTANPWRAALVQLVVWRIRATAGGSEPLDRLLAGLRGSEKGRRLIAESDSLMARARAEATAPVPGPAHTGSLELTALDDPNQPEGQRLLTVAYPAGTTRLDAEGGVFAESGAAQILVDPTRAGTAGVRADADAQKVAVSGEWESLGAPGWSPSVHLFDTKTLEGRAGQRIVASAGSSAGLVSRGRFPAKTVALPPPFASPMARTEAQATAVIGGTMADTLHLEARPDTRIRKWPDATAEFRAYLYPEPGQPKVDAEWRPLRTGRVDPATGEPEVQRWTAPELEALPERERCMLQPVSQQTGIPIAGDGPTSSREVPVRGPGRVHWVERVLSGTAVVHEGQCGILEETTVIDRPRLKTTATPEASVGEHVYDSAHVTGPFTAQAGYLLKFEAFRFEGEPSTPGAAPNESCDASRRIYESELLPLTGAALIESPGFTVRWDHSERVAWVATLFATDERGRHVVERGRCGEQREMTTVNRPSISTTATPEVAVGDPMRDSAQLSGKFDSRGDIRWEVSFEGFRGPGALDGTTTEERRGKRDLRAACTPENRVFATEAVPVTGPGTVQSPPVIAGASAIGEVWWVETLTVIEDGVRKPVLRGTCGAPRETTRVSGISLETQADPLVSVGGGMHDTVEVSGRFSSEQNPEYELEFTGYRAEDAPDAERPPTCDASTQLFRTGRVRVRGDGSYRSPEVFASPEFGPAVHWVASLQLRGRDGAWEEVARGACGERGERTLIQRPVIRTESSGTVVAGGSLSDRAIVAGLPPRQEGVEYLVRFSAYLAGRDGELACTPEHRVAALSDEEGRPVVSGEARSAARKTSAEHIGHGGFVASLILRAHGREWTIAEGECGDPAEAFAVHARAVRLPEAGLHTPGQWTLVGAAAAVAALGGALLLGARRQRQGRASRSAAPGA</sequence>
<dbReference type="Proteomes" id="UP000618733">
    <property type="component" value="Unassembled WGS sequence"/>
</dbReference>
<gene>
    <name evidence="2" type="ORF">JD292_02815</name>
</gene>
<protein>
    <submittedName>
        <fullName evidence="2">Uncharacterized protein</fullName>
    </submittedName>
</protein>
<dbReference type="EMBL" id="JAEHOI010000002">
    <property type="protein sequence ID" value="MBK0421014.1"/>
    <property type="molecule type" value="Genomic_DNA"/>
</dbReference>
<keyword evidence="1" id="KW-0472">Membrane</keyword>
<keyword evidence="1" id="KW-0812">Transmembrane</keyword>
<reference evidence="2" key="1">
    <citation type="submission" date="2020-12" db="EMBL/GenBank/DDBJ databases">
        <title>Leucobacter sp. CAS2, isolated from Chromium sludge.</title>
        <authorList>
            <person name="Xu Z."/>
        </authorList>
    </citation>
    <scope>NUCLEOTIDE SEQUENCE</scope>
    <source>
        <strain evidence="2">CSA2</strain>
    </source>
</reference>
<keyword evidence="3" id="KW-1185">Reference proteome</keyword>
<name>A0A934QD60_9MICO</name>
<feature type="transmembrane region" description="Helical" evidence="1">
    <location>
        <begin position="1011"/>
        <end position="1031"/>
    </location>
</feature>
<comment type="caution">
    <text evidence="2">The sequence shown here is derived from an EMBL/GenBank/DDBJ whole genome shotgun (WGS) entry which is preliminary data.</text>
</comment>
<accession>A0A934QD60</accession>
<evidence type="ECO:0000256" key="1">
    <source>
        <dbReference type="SAM" id="Phobius"/>
    </source>
</evidence>